<protein>
    <submittedName>
        <fullName evidence="1">Uncharacterized protein</fullName>
    </submittedName>
</protein>
<name>A0ABP6NQE8_9ACTN</name>
<evidence type="ECO:0000313" key="1">
    <source>
        <dbReference type="EMBL" id="GAA3155441.1"/>
    </source>
</evidence>
<evidence type="ECO:0000313" key="2">
    <source>
        <dbReference type="Proteomes" id="UP001501637"/>
    </source>
</evidence>
<keyword evidence="2" id="KW-1185">Reference proteome</keyword>
<accession>A0ABP6NQE8</accession>
<proteinExistence type="predicted"/>
<organism evidence="1 2">
    <name type="scientific">Streptomyces rectiviolaceus</name>
    <dbReference type="NCBI Taxonomy" id="332591"/>
    <lineage>
        <taxon>Bacteria</taxon>
        <taxon>Bacillati</taxon>
        <taxon>Actinomycetota</taxon>
        <taxon>Actinomycetes</taxon>
        <taxon>Kitasatosporales</taxon>
        <taxon>Streptomycetaceae</taxon>
        <taxon>Streptomyces</taxon>
    </lineage>
</organism>
<gene>
    <name evidence="1" type="ORF">GCM10010449_84970</name>
</gene>
<comment type="caution">
    <text evidence="1">The sequence shown here is derived from an EMBL/GenBank/DDBJ whole genome shotgun (WGS) entry which is preliminary data.</text>
</comment>
<dbReference type="Proteomes" id="UP001501637">
    <property type="component" value="Unassembled WGS sequence"/>
</dbReference>
<sequence>MRNTLYTLAVLGVLGIPLLYAEVVHVRHKRRLLRGLPARHRTPLTEARQRLLDEVKAYQQTRAEVEQIMRDAHVKFGPLYDTPTREMPARDHVDH</sequence>
<reference evidence="2" key="1">
    <citation type="journal article" date="2019" name="Int. J. Syst. Evol. Microbiol.">
        <title>The Global Catalogue of Microorganisms (GCM) 10K type strain sequencing project: providing services to taxonomists for standard genome sequencing and annotation.</title>
        <authorList>
            <consortium name="The Broad Institute Genomics Platform"/>
            <consortium name="The Broad Institute Genome Sequencing Center for Infectious Disease"/>
            <person name="Wu L."/>
            <person name="Ma J."/>
        </authorList>
    </citation>
    <scope>NUCLEOTIDE SEQUENCE [LARGE SCALE GENOMIC DNA]</scope>
    <source>
        <strain evidence="2">JCM 9092</strain>
    </source>
</reference>
<dbReference type="RefSeq" id="WP_344531092.1">
    <property type="nucleotide sequence ID" value="NZ_BAAAUG010000278.1"/>
</dbReference>
<dbReference type="EMBL" id="BAAAUG010000278">
    <property type="protein sequence ID" value="GAA3155441.1"/>
    <property type="molecule type" value="Genomic_DNA"/>
</dbReference>